<dbReference type="Pfam" id="PF05973">
    <property type="entry name" value="Gp49"/>
    <property type="match status" value="1"/>
</dbReference>
<name>A0A2I2KZA8_9ACTN</name>
<evidence type="ECO:0008006" key="3">
    <source>
        <dbReference type="Google" id="ProtNLM"/>
    </source>
</evidence>
<gene>
    <name evidence="1" type="ORF">FRACA_590017</name>
</gene>
<organism evidence="1 2">
    <name type="scientific">Frankia canadensis</name>
    <dbReference type="NCBI Taxonomy" id="1836972"/>
    <lineage>
        <taxon>Bacteria</taxon>
        <taxon>Bacillati</taxon>
        <taxon>Actinomycetota</taxon>
        <taxon>Actinomycetes</taxon>
        <taxon>Frankiales</taxon>
        <taxon>Frankiaceae</taxon>
        <taxon>Frankia</taxon>
    </lineage>
</organism>
<dbReference type="Proteomes" id="UP000234331">
    <property type="component" value="Unassembled WGS sequence"/>
</dbReference>
<sequence>MGATITNLLCCGMVQWTLVVHPDVREWLHELLKTDRLSAALVGQAIQHVVGGRGPDEAARSSTGSRAASCHLKELRPASAGGTEIRILFLFDTVRQMVLLVAGDKSGNWQRWYEVAIPLAEARYAEHLVALGEGG</sequence>
<dbReference type="EMBL" id="FZMO01000524">
    <property type="protein sequence ID" value="SNQ50995.1"/>
    <property type="molecule type" value="Genomic_DNA"/>
</dbReference>
<dbReference type="AlphaFoldDB" id="A0A2I2KZA8"/>
<dbReference type="OrthoDB" id="330810at2"/>
<evidence type="ECO:0000313" key="1">
    <source>
        <dbReference type="EMBL" id="SNQ50995.1"/>
    </source>
</evidence>
<keyword evidence="2" id="KW-1185">Reference proteome</keyword>
<dbReference type="InterPro" id="IPR009241">
    <property type="entry name" value="HigB-like"/>
</dbReference>
<accession>A0A2I2KZA8</accession>
<protein>
    <recommendedName>
        <fullName evidence="3">Addiction module toxin RelE</fullName>
    </recommendedName>
</protein>
<proteinExistence type="predicted"/>
<reference evidence="1 2" key="1">
    <citation type="submission" date="2017-06" db="EMBL/GenBank/DDBJ databases">
        <authorList>
            <person name="Kim H.J."/>
            <person name="Triplett B.A."/>
        </authorList>
    </citation>
    <scope>NUCLEOTIDE SEQUENCE [LARGE SCALE GENOMIC DNA]</scope>
    <source>
        <strain evidence="1">FRACA_ARgP5</strain>
    </source>
</reference>
<evidence type="ECO:0000313" key="2">
    <source>
        <dbReference type="Proteomes" id="UP000234331"/>
    </source>
</evidence>